<feature type="domain" description="Beta-Casp" evidence="15">
    <location>
        <begin position="421"/>
        <end position="546"/>
    </location>
</feature>
<evidence type="ECO:0000313" key="17">
    <source>
        <dbReference type="Proteomes" id="UP000067738"/>
    </source>
</evidence>
<dbReference type="NCBIfam" id="TIGR03675">
    <property type="entry name" value="arCOG00543"/>
    <property type="match status" value="1"/>
</dbReference>
<dbReference type="RefSeq" id="WP_058740020.1">
    <property type="nucleotide sequence ID" value="NZ_CP011266.1"/>
</dbReference>
<feature type="binding site" evidence="12">
    <location>
        <position position="242"/>
    </location>
    <ligand>
        <name>Zn(2+)</name>
        <dbReference type="ChEBI" id="CHEBI:29105"/>
        <label>1</label>
    </ligand>
</feature>
<feature type="region of interest" description="KHa" evidence="12">
    <location>
        <begin position="3"/>
        <end position="70"/>
    </location>
</feature>
<dbReference type="SMART" id="SM01027">
    <property type="entry name" value="Beta-Casp"/>
    <property type="match status" value="1"/>
</dbReference>
<accession>A0A0U2L7E6</accession>
<dbReference type="InterPro" id="IPR022712">
    <property type="entry name" value="Beta_Casp"/>
</dbReference>
<feature type="binding site" evidence="12">
    <location>
        <position position="352"/>
    </location>
    <ligand>
        <name>Zn(2+)</name>
        <dbReference type="ChEBI" id="CHEBI:29105"/>
        <label>1</label>
    </ligand>
</feature>
<feature type="region of interest" description="Metallo-beta-lactamase C-terminus" evidence="12">
    <location>
        <begin position="579"/>
        <end position="637"/>
    </location>
</feature>
<evidence type="ECO:0000259" key="14">
    <source>
        <dbReference type="SMART" id="SM00849"/>
    </source>
</evidence>
<dbReference type="Gene3D" id="3.60.15.10">
    <property type="entry name" value="Ribonuclease Z/Hydroxyacylglutathione hydrolase-like"/>
    <property type="match status" value="1"/>
</dbReference>
<feature type="binding site" evidence="12">
    <location>
        <position position="352"/>
    </location>
    <ligand>
        <name>Zn(2+)</name>
        <dbReference type="ChEBI" id="CHEBI:29105"/>
        <label>2</label>
    </ligand>
</feature>
<dbReference type="Pfam" id="PF17214">
    <property type="entry name" value="KH_TffA"/>
    <property type="match status" value="1"/>
</dbReference>
<keyword evidence="5 12" id="KW-0378">Hydrolase</keyword>
<dbReference type="GO" id="GO:0008270">
    <property type="term" value="F:zinc ion binding"/>
    <property type="evidence" value="ECO:0007669"/>
    <property type="project" value="UniProtKB-UniRule"/>
</dbReference>
<dbReference type="GO" id="GO:0003677">
    <property type="term" value="F:DNA binding"/>
    <property type="evidence" value="ECO:0007669"/>
    <property type="project" value="UniProtKB-KW"/>
</dbReference>
<evidence type="ECO:0000313" key="16">
    <source>
        <dbReference type="EMBL" id="ALT69806.1"/>
    </source>
</evidence>
<evidence type="ECO:0000259" key="15">
    <source>
        <dbReference type="SMART" id="SM01027"/>
    </source>
</evidence>
<evidence type="ECO:0000256" key="10">
    <source>
        <dbReference type="ARBA" id="ARBA00023125"/>
    </source>
</evidence>
<dbReference type="InterPro" id="IPR001279">
    <property type="entry name" value="Metallo-B-lactamas"/>
</dbReference>
<keyword evidence="10 12" id="KW-0238">DNA-binding</keyword>
<protein>
    <recommendedName>
        <fullName evidence="12">Transcription termination factor FttA</fullName>
        <ecNumber evidence="12">3.1.-.-</ecNumber>
    </recommendedName>
</protein>
<dbReference type="CDD" id="cd22532">
    <property type="entry name" value="KH-II_CPSF_arch_rpt1"/>
    <property type="match status" value="1"/>
</dbReference>
<dbReference type="InterPro" id="IPR019975">
    <property type="entry name" value="aCPSF1"/>
</dbReference>
<evidence type="ECO:0000256" key="7">
    <source>
        <dbReference type="ARBA" id="ARBA00022839"/>
    </source>
</evidence>
<comment type="subunit">
    <text evidence="12">Homodimer. Interacts with RNA polymerase (RNAP), interacts with the Spt4-Spt5 complex.</text>
</comment>
<dbReference type="GeneID" id="26737003"/>
<dbReference type="SMART" id="SM00849">
    <property type="entry name" value="Lactamase_B"/>
    <property type="match status" value="1"/>
</dbReference>
<dbReference type="Proteomes" id="UP000067738">
    <property type="component" value="Chromosome"/>
</dbReference>
<keyword evidence="4 12" id="KW-0255">Endonuclease</keyword>
<dbReference type="GO" id="GO:0003723">
    <property type="term" value="F:RNA binding"/>
    <property type="evidence" value="ECO:0007669"/>
    <property type="project" value="UniProtKB-UniRule"/>
</dbReference>
<dbReference type="AlphaFoldDB" id="A0A0U2L7E6"/>
<evidence type="ECO:0000259" key="13">
    <source>
        <dbReference type="SMART" id="SM00322"/>
    </source>
</evidence>
<dbReference type="Pfam" id="PF07521">
    <property type="entry name" value="RMMBL"/>
    <property type="match status" value="1"/>
</dbReference>
<dbReference type="PANTHER" id="PTHR11203:SF51">
    <property type="entry name" value="CLEAVAGE AND POLYADENYLATION SPECIFICITY FACTOR"/>
    <property type="match status" value="1"/>
</dbReference>
<gene>
    <name evidence="12" type="primary">fttA</name>
    <name evidence="16" type="ORF">sm9_2050</name>
</gene>
<dbReference type="KEGG" id="mmil:sm9_2050"/>
<evidence type="ECO:0000256" key="12">
    <source>
        <dbReference type="HAMAP-Rule" id="MF_00870"/>
    </source>
</evidence>
<dbReference type="Pfam" id="PF16661">
    <property type="entry name" value="Lactamase_B_6"/>
    <property type="match status" value="1"/>
</dbReference>
<dbReference type="CDD" id="cd16295">
    <property type="entry name" value="TTHA0252-CPSF-like_MBL-fold"/>
    <property type="match status" value="1"/>
</dbReference>
<dbReference type="OrthoDB" id="7155at2157"/>
<dbReference type="EMBL" id="CP011266">
    <property type="protein sequence ID" value="ALT69806.1"/>
    <property type="molecule type" value="Genomic_DNA"/>
</dbReference>
<feature type="binding site" evidence="12">
    <location>
        <position position="244"/>
    </location>
    <ligand>
        <name>Zn(2+)</name>
        <dbReference type="ChEBI" id="CHEBI:29105"/>
        <label>1</label>
    </ligand>
</feature>
<keyword evidence="6 12" id="KW-0862">Zinc</keyword>
<keyword evidence="11" id="KW-0804">Transcription</keyword>
<dbReference type="InterPro" id="IPR050698">
    <property type="entry name" value="MBL"/>
</dbReference>
<name>A0A0U2L7E6_9EURY</name>
<feature type="binding site" evidence="12">
    <location>
        <position position="329"/>
    </location>
    <ligand>
        <name>Zn(2+)</name>
        <dbReference type="ChEBI" id="CHEBI:29105"/>
        <label>1</label>
    </ligand>
</feature>
<dbReference type="GO" id="GO:0004521">
    <property type="term" value="F:RNA endonuclease activity"/>
    <property type="evidence" value="ECO:0007669"/>
    <property type="project" value="UniProtKB-UniRule"/>
</dbReference>
<comment type="cofactor">
    <cofactor evidence="12">
        <name>Zn(2+)</name>
        <dbReference type="ChEBI" id="CHEBI:29105"/>
    </cofactor>
    <text evidence="12">Binds 2 Zn(2+) ions, which are required for nuclease activity.</text>
</comment>
<reference evidence="16 17" key="1">
    <citation type="submission" date="2015-04" db="EMBL/GenBank/DDBJ databases">
        <title>The complete genome sequence of the rumen methanogen Methanobrevibacter millerae SM9.</title>
        <authorList>
            <person name="Leahy S.C."/>
            <person name="Kelly W.J."/>
            <person name="Pacheco D.M."/>
            <person name="Li D."/>
            <person name="Altermann E."/>
            <person name="Attwood G.T."/>
        </authorList>
    </citation>
    <scope>NUCLEOTIDE SEQUENCE [LARGE SCALE GENOMIC DNA]</scope>
    <source>
        <strain evidence="16 17">SM9</strain>
    </source>
</reference>
<dbReference type="SMART" id="SM00322">
    <property type="entry name" value="KH"/>
    <property type="match status" value="1"/>
</dbReference>
<dbReference type="Gene3D" id="3.30.300.230">
    <property type="match status" value="1"/>
</dbReference>
<dbReference type="Gene3D" id="3.40.50.10890">
    <property type="match status" value="1"/>
</dbReference>
<evidence type="ECO:0000256" key="5">
    <source>
        <dbReference type="ARBA" id="ARBA00022801"/>
    </source>
</evidence>
<evidence type="ECO:0000256" key="9">
    <source>
        <dbReference type="ARBA" id="ARBA00023015"/>
    </source>
</evidence>
<evidence type="ECO:0000256" key="8">
    <source>
        <dbReference type="ARBA" id="ARBA00022884"/>
    </source>
</evidence>
<evidence type="ECO:0000256" key="2">
    <source>
        <dbReference type="ARBA" id="ARBA00022722"/>
    </source>
</evidence>
<keyword evidence="3 12" id="KW-0479">Metal-binding</keyword>
<evidence type="ECO:0000256" key="11">
    <source>
        <dbReference type="ARBA" id="ARBA00023163"/>
    </source>
</evidence>
<organism evidence="16 17">
    <name type="scientific">Methanobrevibacter millerae</name>
    <dbReference type="NCBI Taxonomy" id="230361"/>
    <lineage>
        <taxon>Archaea</taxon>
        <taxon>Methanobacteriati</taxon>
        <taxon>Methanobacteriota</taxon>
        <taxon>Methanomada group</taxon>
        <taxon>Methanobacteria</taxon>
        <taxon>Methanobacteriales</taxon>
        <taxon>Methanobacteriaceae</taxon>
        <taxon>Methanobrevibacter</taxon>
    </lineage>
</organism>
<dbReference type="SUPFAM" id="SSF56281">
    <property type="entry name" value="Metallo-hydrolase/oxidoreductase"/>
    <property type="match status" value="1"/>
</dbReference>
<dbReference type="Pfam" id="PF10996">
    <property type="entry name" value="Beta-Casp"/>
    <property type="match status" value="1"/>
</dbReference>
<sequence length="637" mass="71916">MTSDILDEIKKEILAKLPKDTQVTKVEFEGPEVVVYTKNPQVITENGDLVRSLAKELRKRIIIRSDKSALLGPEETINKIHEIVPEGAEITDIYFDTVTGEVVITAKKPGLVIGKYGATSRNIVKNTGWAPKILRTPPISSDVIGKIRTTLKNSSKDRKKLLQRLGRQIHQGSKYPNDWARVTSMGGFKEVGRSSMLLQTPNSRVLLDCGVNVAAPDNKTAFPYLNAPEFSIEELDAVIISHAHLDHCGFVPYLYHYGYEGPVYCTTPTRDLTTLLQLDHIDIAQREGNPLPFNVKHIHKAIKNTITLDYGEVTDISPDIRLTLHNAGHILGSAISHMHIGDGAHNLVYTGDFKYEPSRLLEPATIRFPRAETVIMESTYGGREDVQPSRNSAEKEMMKTIYKTLKRGGKVLVPVFAVGRAQELMVVLEEYMRHGMIDEVPIYIDGMIWEATAIHTARPEYLSKDLRDQIFHMGRNPFVSDMFKKVQNYNQRKDIVESPQPAIILSTSGMLTGGNSVEYFKWLCEDERNTLIFVGYQSEGSLGRRIQKGRKDVPLEDDDGRTKEFHVNMETKTIHGFSGHSNRRQLMEYVKRLNPRPEKVITCHGDPKKAVDLASSIHRSYKIETRTPINLDCVRIH</sequence>
<dbReference type="PANTHER" id="PTHR11203">
    <property type="entry name" value="CLEAVAGE AND POLYADENYLATION SPECIFICITY FACTOR FAMILY MEMBER"/>
    <property type="match status" value="1"/>
</dbReference>
<feature type="domain" description="K Homology" evidence="13">
    <location>
        <begin position="96"/>
        <end position="166"/>
    </location>
</feature>
<evidence type="ECO:0000256" key="6">
    <source>
        <dbReference type="ARBA" id="ARBA00022833"/>
    </source>
</evidence>
<keyword evidence="2 12" id="KW-0540">Nuclease</keyword>
<feature type="binding site" evidence="12">
    <location>
        <position position="247"/>
    </location>
    <ligand>
        <name>Zn(2+)</name>
        <dbReference type="ChEBI" id="CHEBI:29105"/>
        <label>2</label>
    </ligand>
</feature>
<feature type="binding site" evidence="12">
    <location>
        <position position="604"/>
    </location>
    <ligand>
        <name>Zn(2+)</name>
        <dbReference type="ChEBI" id="CHEBI:29105"/>
        <label>2</label>
    </ligand>
</feature>
<feature type="region of interest" description="KHb" evidence="12">
    <location>
        <begin position="71"/>
        <end position="138"/>
    </location>
</feature>
<proteinExistence type="inferred from homology"/>
<keyword evidence="8 12" id="KW-0694">RNA-binding</keyword>
<dbReference type="PROSITE" id="PS50084">
    <property type="entry name" value="KH_TYPE_1"/>
    <property type="match status" value="1"/>
</dbReference>
<comment type="similarity">
    <text evidence="12">Belongs to the metallo-beta-lactamase superfamily. RNA-metabolizing metallo-beta-lactamase-like family. FttA subfamily.</text>
</comment>
<dbReference type="InterPro" id="IPR015946">
    <property type="entry name" value="KH_dom-like_a/b"/>
</dbReference>
<dbReference type="InterPro" id="IPR004087">
    <property type="entry name" value="KH_dom"/>
</dbReference>
<comment type="function">
    <text evidence="12">Terminates transcription on the whole genome. Termination is linked to FttA-mediated RNA cleavage and does not require NTP hydrolysis. Cleaves endonucleolytically at the RNA exit channel of RNA polymerase (RNAP); the 5'-3' exonuclease activity of this protein degrades the nascent RNA released from RNAP.</text>
</comment>
<feature type="domain" description="Metallo-beta-lactamase" evidence="14">
    <location>
        <begin position="192"/>
        <end position="390"/>
    </location>
</feature>
<keyword evidence="7 12" id="KW-0269">Exonuclease</keyword>
<dbReference type="CDD" id="cd02410">
    <property type="entry name" value="KH-II_CPSF_arch_rpt2"/>
    <property type="match status" value="1"/>
</dbReference>
<dbReference type="Gene3D" id="3.30.300.20">
    <property type="match status" value="1"/>
</dbReference>
<dbReference type="PATRIC" id="fig|230361.4.peg.2121"/>
<evidence type="ECO:0000256" key="4">
    <source>
        <dbReference type="ARBA" id="ARBA00022759"/>
    </source>
</evidence>
<feature type="region of interest" description="Metallo-beta-lactamase N-terminus" evidence="12">
    <location>
        <begin position="179"/>
        <end position="383"/>
    </location>
</feature>
<comment type="caution">
    <text evidence="12">Lacks conserved residue(s) required for the propagation of feature annotation.</text>
</comment>
<dbReference type="GO" id="GO:0006353">
    <property type="term" value="P:DNA-templated transcription termination"/>
    <property type="evidence" value="ECO:0007669"/>
    <property type="project" value="UniProtKB-UniRule"/>
</dbReference>
<dbReference type="EC" id="3.1.-.-" evidence="12"/>
<dbReference type="InterPro" id="IPR011108">
    <property type="entry name" value="RMMBL"/>
</dbReference>
<evidence type="ECO:0000256" key="3">
    <source>
        <dbReference type="ARBA" id="ARBA00022723"/>
    </source>
</evidence>
<evidence type="ECO:0000256" key="1">
    <source>
        <dbReference type="ARBA" id="ARBA00022472"/>
    </source>
</evidence>
<dbReference type="InterPro" id="IPR033769">
    <property type="entry name" value="TffA_KH"/>
</dbReference>
<keyword evidence="1 12" id="KW-0806">Transcription termination</keyword>
<dbReference type="HAMAP" id="MF_00870">
    <property type="entry name" value="FttA"/>
    <property type="match status" value="1"/>
</dbReference>
<dbReference type="InterPro" id="IPR036866">
    <property type="entry name" value="RibonucZ/Hydroxyglut_hydro"/>
</dbReference>
<feature type="binding site" evidence="12">
    <location>
        <position position="246"/>
    </location>
    <ligand>
        <name>Zn(2+)</name>
        <dbReference type="ChEBI" id="CHEBI:29105"/>
        <label>2</label>
    </ligand>
</feature>
<keyword evidence="17" id="KW-1185">Reference proteome</keyword>
<keyword evidence="9 12" id="KW-0805">Transcription regulation</keyword>
<dbReference type="GO" id="GO:0004532">
    <property type="term" value="F:RNA exonuclease activity"/>
    <property type="evidence" value="ECO:0007669"/>
    <property type="project" value="UniProtKB-UniRule"/>
</dbReference>